<dbReference type="AlphaFoldDB" id="A0A1I7WHZ1"/>
<evidence type="ECO:0000313" key="1">
    <source>
        <dbReference type="Proteomes" id="UP000095283"/>
    </source>
</evidence>
<keyword evidence="1" id="KW-1185">Reference proteome</keyword>
<proteinExistence type="predicted"/>
<accession>A0A1I7WHZ1</accession>
<sequence length="133" mass="15688">MVSYHTISKHRICLLVTLTNTCFHIKWSMFDLKREVSFLFSLTFKLSFVSTNIEKCNASNLPLATYASLFLVNLLLPTNYSLKYHYVAQHMLERDNNAIPRHVLHLKKLLSHNHKLIYFNIRKRELISINPLK</sequence>
<name>A0A1I7WHZ1_HETBA</name>
<evidence type="ECO:0000313" key="2">
    <source>
        <dbReference type="WBParaSite" id="Hba_04605"/>
    </source>
</evidence>
<reference evidence="2" key="1">
    <citation type="submission" date="2016-11" db="UniProtKB">
        <authorList>
            <consortium name="WormBaseParasite"/>
        </authorList>
    </citation>
    <scope>IDENTIFICATION</scope>
</reference>
<organism evidence="1 2">
    <name type="scientific">Heterorhabditis bacteriophora</name>
    <name type="common">Entomopathogenic nematode worm</name>
    <dbReference type="NCBI Taxonomy" id="37862"/>
    <lineage>
        <taxon>Eukaryota</taxon>
        <taxon>Metazoa</taxon>
        <taxon>Ecdysozoa</taxon>
        <taxon>Nematoda</taxon>
        <taxon>Chromadorea</taxon>
        <taxon>Rhabditida</taxon>
        <taxon>Rhabditina</taxon>
        <taxon>Rhabditomorpha</taxon>
        <taxon>Strongyloidea</taxon>
        <taxon>Heterorhabditidae</taxon>
        <taxon>Heterorhabditis</taxon>
    </lineage>
</organism>
<dbReference type="WBParaSite" id="Hba_04605">
    <property type="protein sequence ID" value="Hba_04605"/>
    <property type="gene ID" value="Hba_04605"/>
</dbReference>
<dbReference type="Proteomes" id="UP000095283">
    <property type="component" value="Unplaced"/>
</dbReference>
<protein>
    <submittedName>
        <fullName evidence="2">Secreted protein</fullName>
    </submittedName>
</protein>